<evidence type="ECO:0000313" key="3">
    <source>
        <dbReference type="Proteomes" id="UP000742024"/>
    </source>
</evidence>
<name>A0A9P7MQ18_9HYPO</name>
<comment type="caution">
    <text evidence="2">The sequence shown here is derived from an EMBL/GenBank/DDBJ whole genome shotgun (WGS) entry which is preliminary data.</text>
</comment>
<reference evidence="2 3" key="1">
    <citation type="journal article" date="2020" name="bioRxiv">
        <title>Whole genome comparisons of ergot fungi reveals the divergence and evolution of species within the genus Claviceps are the result of varying mechanisms driving genome evolution and host range expansion.</title>
        <authorList>
            <person name="Wyka S.A."/>
            <person name="Mondo S.J."/>
            <person name="Liu M."/>
            <person name="Dettman J."/>
            <person name="Nalam V."/>
            <person name="Broders K.D."/>
        </authorList>
    </citation>
    <scope>NUCLEOTIDE SEQUENCE</scope>
    <source>
        <strain evidence="2">CCC 1102</strain>
        <strain evidence="1 3">LM583</strain>
    </source>
</reference>
<gene>
    <name evidence="2" type="ORF">E4U56_002477</name>
    <name evidence="1" type="ORF">E4U57_004103</name>
</gene>
<protein>
    <submittedName>
        <fullName evidence="2">Uncharacterized protein</fullName>
    </submittedName>
</protein>
<sequence length="132" mass="14496">MKDILPQSNLGLVPVTKDLTVTAEHLGRCDTLPAAKGSASRVRGMDSLMANMATFLKNSVAFEDRLKALLQKGFAETCTKLRVIDLNCGRCMHNGNVMDEDEQLEALYSMRTGRLIPDFPKNLKALDSLPGE</sequence>
<proteinExistence type="predicted"/>
<dbReference type="OrthoDB" id="10322294at2759"/>
<dbReference type="Proteomes" id="UP000784919">
    <property type="component" value="Unassembled WGS sequence"/>
</dbReference>
<evidence type="ECO:0000313" key="4">
    <source>
        <dbReference type="Proteomes" id="UP000784919"/>
    </source>
</evidence>
<dbReference type="Proteomes" id="UP000742024">
    <property type="component" value="Unassembled WGS sequence"/>
</dbReference>
<evidence type="ECO:0000313" key="1">
    <source>
        <dbReference type="EMBL" id="KAG5954802.1"/>
    </source>
</evidence>
<dbReference type="EMBL" id="SRPS01000180">
    <property type="protein sequence ID" value="KAG5964078.1"/>
    <property type="molecule type" value="Genomic_DNA"/>
</dbReference>
<dbReference type="EMBL" id="SRPR01000301">
    <property type="protein sequence ID" value="KAG5954802.1"/>
    <property type="molecule type" value="Genomic_DNA"/>
</dbReference>
<accession>A0A9P7MQ18</accession>
<dbReference type="AlphaFoldDB" id="A0A9P7MQ18"/>
<evidence type="ECO:0000313" key="2">
    <source>
        <dbReference type="EMBL" id="KAG5964078.1"/>
    </source>
</evidence>
<organism evidence="2 4">
    <name type="scientific">Claviceps arundinis</name>
    <dbReference type="NCBI Taxonomy" id="1623583"/>
    <lineage>
        <taxon>Eukaryota</taxon>
        <taxon>Fungi</taxon>
        <taxon>Dikarya</taxon>
        <taxon>Ascomycota</taxon>
        <taxon>Pezizomycotina</taxon>
        <taxon>Sordariomycetes</taxon>
        <taxon>Hypocreomycetidae</taxon>
        <taxon>Hypocreales</taxon>
        <taxon>Clavicipitaceae</taxon>
        <taxon>Claviceps</taxon>
    </lineage>
</organism>
<keyword evidence="3" id="KW-1185">Reference proteome</keyword>